<proteinExistence type="predicted"/>
<reference evidence="1" key="2">
    <citation type="journal article" date="2022" name="New Phytol.">
        <title>Evolutionary transition to the ectomycorrhizal habit in the genomes of a hyperdiverse lineage of mushroom-forming fungi.</title>
        <authorList>
            <person name="Looney B."/>
            <person name="Miyauchi S."/>
            <person name="Morin E."/>
            <person name="Drula E."/>
            <person name="Courty P.E."/>
            <person name="Kohler A."/>
            <person name="Kuo A."/>
            <person name="LaButti K."/>
            <person name="Pangilinan J."/>
            <person name="Lipzen A."/>
            <person name="Riley R."/>
            <person name="Andreopoulos W."/>
            <person name="He G."/>
            <person name="Johnson J."/>
            <person name="Nolan M."/>
            <person name="Tritt A."/>
            <person name="Barry K.W."/>
            <person name="Grigoriev I.V."/>
            <person name="Nagy L.G."/>
            <person name="Hibbett D."/>
            <person name="Henrissat B."/>
            <person name="Matheny P.B."/>
            <person name="Labbe J."/>
            <person name="Martin F.M."/>
        </authorList>
    </citation>
    <scope>NUCLEOTIDE SEQUENCE</scope>
    <source>
        <strain evidence="1">HHB10654</strain>
    </source>
</reference>
<protein>
    <submittedName>
        <fullName evidence="1">Uncharacterized protein</fullName>
    </submittedName>
</protein>
<keyword evidence="2" id="KW-1185">Reference proteome</keyword>
<gene>
    <name evidence="1" type="ORF">BV25DRAFT_1810286</name>
</gene>
<accession>A0ACB8SQQ0</accession>
<evidence type="ECO:0000313" key="2">
    <source>
        <dbReference type="Proteomes" id="UP000814140"/>
    </source>
</evidence>
<evidence type="ECO:0000313" key="1">
    <source>
        <dbReference type="EMBL" id="KAI0058694.1"/>
    </source>
</evidence>
<dbReference type="EMBL" id="MU277232">
    <property type="protein sequence ID" value="KAI0058694.1"/>
    <property type="molecule type" value="Genomic_DNA"/>
</dbReference>
<organism evidence="1 2">
    <name type="scientific">Artomyces pyxidatus</name>
    <dbReference type="NCBI Taxonomy" id="48021"/>
    <lineage>
        <taxon>Eukaryota</taxon>
        <taxon>Fungi</taxon>
        <taxon>Dikarya</taxon>
        <taxon>Basidiomycota</taxon>
        <taxon>Agaricomycotina</taxon>
        <taxon>Agaricomycetes</taxon>
        <taxon>Russulales</taxon>
        <taxon>Auriscalpiaceae</taxon>
        <taxon>Artomyces</taxon>
    </lineage>
</organism>
<dbReference type="Proteomes" id="UP000814140">
    <property type="component" value="Unassembled WGS sequence"/>
</dbReference>
<reference evidence="1" key="1">
    <citation type="submission" date="2021-03" db="EMBL/GenBank/DDBJ databases">
        <authorList>
            <consortium name="DOE Joint Genome Institute"/>
            <person name="Ahrendt S."/>
            <person name="Looney B.P."/>
            <person name="Miyauchi S."/>
            <person name="Morin E."/>
            <person name="Drula E."/>
            <person name="Courty P.E."/>
            <person name="Chicoki N."/>
            <person name="Fauchery L."/>
            <person name="Kohler A."/>
            <person name="Kuo A."/>
            <person name="Labutti K."/>
            <person name="Pangilinan J."/>
            <person name="Lipzen A."/>
            <person name="Riley R."/>
            <person name="Andreopoulos W."/>
            <person name="He G."/>
            <person name="Johnson J."/>
            <person name="Barry K.W."/>
            <person name="Grigoriev I.V."/>
            <person name="Nagy L."/>
            <person name="Hibbett D."/>
            <person name="Henrissat B."/>
            <person name="Matheny P.B."/>
            <person name="Labbe J."/>
            <person name="Martin F."/>
        </authorList>
    </citation>
    <scope>NUCLEOTIDE SEQUENCE</scope>
    <source>
        <strain evidence="1">HHB10654</strain>
    </source>
</reference>
<comment type="caution">
    <text evidence="1">The sequence shown here is derived from an EMBL/GenBank/DDBJ whole genome shotgun (WGS) entry which is preliminary data.</text>
</comment>
<name>A0ACB8SQQ0_9AGAM</name>
<sequence length="100" mass="10635">MSSSTTKANPLLLQETLRDLALLRASDVDLSALVASIKPTGVDDHRTTVDAAVARSYQFVREARAAIKVESRGDVVVEGDRLEAVRVVLEDAVTGLDGTA</sequence>